<dbReference type="AlphaFoldDB" id="A0A087SVS4"/>
<accession>A0A087SVS4</accession>
<keyword evidence="2" id="KW-1185">Reference proteome</keyword>
<protein>
    <submittedName>
        <fullName evidence="1">Uncharacterized protein</fullName>
    </submittedName>
</protein>
<sequence length="55" mass="6120">MLEIFKTYVELNGGGCGRRSRNMGVISSPNQGIRGVPPTIYIPVCYIILPYISFQ</sequence>
<evidence type="ECO:0000313" key="2">
    <source>
        <dbReference type="Proteomes" id="UP000054359"/>
    </source>
</evidence>
<organism evidence="1 2">
    <name type="scientific">Stegodyphus mimosarum</name>
    <name type="common">African social velvet spider</name>
    <dbReference type="NCBI Taxonomy" id="407821"/>
    <lineage>
        <taxon>Eukaryota</taxon>
        <taxon>Metazoa</taxon>
        <taxon>Ecdysozoa</taxon>
        <taxon>Arthropoda</taxon>
        <taxon>Chelicerata</taxon>
        <taxon>Arachnida</taxon>
        <taxon>Araneae</taxon>
        <taxon>Araneomorphae</taxon>
        <taxon>Entelegynae</taxon>
        <taxon>Eresoidea</taxon>
        <taxon>Eresidae</taxon>
        <taxon>Stegodyphus</taxon>
    </lineage>
</organism>
<feature type="non-terminal residue" evidence="1">
    <location>
        <position position="55"/>
    </location>
</feature>
<dbReference type="Proteomes" id="UP000054359">
    <property type="component" value="Unassembled WGS sequence"/>
</dbReference>
<evidence type="ECO:0000313" key="1">
    <source>
        <dbReference type="EMBL" id="KFM56963.1"/>
    </source>
</evidence>
<dbReference type="EMBL" id="KK112177">
    <property type="protein sequence ID" value="KFM56963.1"/>
    <property type="molecule type" value="Genomic_DNA"/>
</dbReference>
<name>A0A087SVS4_STEMI</name>
<proteinExistence type="predicted"/>
<gene>
    <name evidence="1" type="ORF">X975_24893</name>
</gene>
<reference evidence="1 2" key="1">
    <citation type="submission" date="2013-11" db="EMBL/GenBank/DDBJ databases">
        <title>Genome sequencing of Stegodyphus mimosarum.</title>
        <authorList>
            <person name="Bechsgaard J."/>
        </authorList>
    </citation>
    <scope>NUCLEOTIDE SEQUENCE [LARGE SCALE GENOMIC DNA]</scope>
</reference>